<dbReference type="RefSeq" id="WP_130922723.1">
    <property type="nucleotide sequence ID" value="NZ_JAANOL010000002.1"/>
</dbReference>
<dbReference type="OrthoDB" id="9779910at2"/>
<dbReference type="Proteomes" id="UP000293583">
    <property type="component" value="Unassembled WGS sequence"/>
</dbReference>
<reference evidence="2 3" key="1">
    <citation type="submission" date="2019-02" db="EMBL/GenBank/DDBJ databases">
        <title>Genome of a new Bacteroidetes strain.</title>
        <authorList>
            <person name="Pitt A."/>
        </authorList>
    </citation>
    <scope>NUCLEOTIDE SEQUENCE [LARGE SCALE GENOMIC DNA]</scope>
    <source>
        <strain evidence="2 3">103A-SOEBACH</strain>
    </source>
</reference>
<dbReference type="PANTHER" id="PTHR47505:SF1">
    <property type="entry name" value="DNA UTILIZATION PROTEIN YHGH"/>
    <property type="match status" value="1"/>
</dbReference>
<dbReference type="InterPro" id="IPR000836">
    <property type="entry name" value="PRTase_dom"/>
</dbReference>
<gene>
    <name evidence="2" type="ORF">EWU20_03385</name>
</gene>
<dbReference type="InterPro" id="IPR029057">
    <property type="entry name" value="PRTase-like"/>
</dbReference>
<sequence length="222" mass="24876">MINAFLQLLYPKCCFACDQVLIRSENWICTRCRFELPSPGLFLEQPNWISHKLDGLIEYDRVHAYYVFSEGGKVQHLLHQIKYKGQERLGEYLGSCVGRSFSVKEYDLLIPMPLHPSRLKERGYNQAACVAKGIARASGIPMSETHLLRTKQVSSLIGLNRAERYKTLEEVFEVIRPGELDGLRILLVDDTLTTGATFLAAGAKIKAASTGKLSFLALAALK</sequence>
<dbReference type="Gene3D" id="3.40.50.2020">
    <property type="match status" value="1"/>
</dbReference>
<comment type="similarity">
    <text evidence="1">Belongs to the ComF/GntX family.</text>
</comment>
<dbReference type="PANTHER" id="PTHR47505">
    <property type="entry name" value="DNA UTILIZATION PROTEIN YHGH"/>
    <property type="match status" value="1"/>
</dbReference>
<name>A0A4Q9BEM9_9BACT</name>
<dbReference type="InterPro" id="IPR051910">
    <property type="entry name" value="ComF/GntX_DNA_util-trans"/>
</dbReference>
<dbReference type="CDD" id="cd06223">
    <property type="entry name" value="PRTases_typeI"/>
    <property type="match status" value="1"/>
</dbReference>
<dbReference type="AlphaFoldDB" id="A0A4Q9BEM9"/>
<dbReference type="EMBL" id="SEWY01000002">
    <property type="protein sequence ID" value="TBH74191.1"/>
    <property type="molecule type" value="Genomic_DNA"/>
</dbReference>
<proteinExistence type="inferred from homology"/>
<accession>A0A4Q9BEM9</accession>
<protein>
    <submittedName>
        <fullName evidence="2">ComF family protein</fullName>
    </submittedName>
</protein>
<organism evidence="2 3">
    <name type="scientific">Aquirufa antheringensis</name>
    <dbReference type="NCBI Taxonomy" id="2516559"/>
    <lineage>
        <taxon>Bacteria</taxon>
        <taxon>Pseudomonadati</taxon>
        <taxon>Bacteroidota</taxon>
        <taxon>Cytophagia</taxon>
        <taxon>Cytophagales</taxon>
        <taxon>Flectobacillaceae</taxon>
        <taxon>Aquirufa</taxon>
    </lineage>
</organism>
<evidence type="ECO:0000256" key="1">
    <source>
        <dbReference type="ARBA" id="ARBA00008007"/>
    </source>
</evidence>
<keyword evidence="3" id="KW-1185">Reference proteome</keyword>
<dbReference type="SUPFAM" id="SSF53271">
    <property type="entry name" value="PRTase-like"/>
    <property type="match status" value="1"/>
</dbReference>
<evidence type="ECO:0000313" key="3">
    <source>
        <dbReference type="Proteomes" id="UP000293583"/>
    </source>
</evidence>
<evidence type="ECO:0000313" key="2">
    <source>
        <dbReference type="EMBL" id="TBH74191.1"/>
    </source>
</evidence>
<comment type="caution">
    <text evidence="2">The sequence shown here is derived from an EMBL/GenBank/DDBJ whole genome shotgun (WGS) entry which is preliminary data.</text>
</comment>